<dbReference type="AlphaFoldDB" id="A0A1T3CHY1"/>
<evidence type="ECO:0000256" key="4">
    <source>
        <dbReference type="ARBA" id="ARBA00023242"/>
    </source>
</evidence>
<dbReference type="Gene3D" id="1.25.40.10">
    <property type="entry name" value="Tetratricopeptide repeat domain"/>
    <property type="match status" value="1"/>
</dbReference>
<evidence type="ECO:0000259" key="6">
    <source>
        <dbReference type="Pfam" id="PF22893"/>
    </source>
</evidence>
<dbReference type="PANTHER" id="PTHR14017">
    <property type="entry name" value="LYSINE-SPECIFIC DEMETHYLASE"/>
    <property type="match status" value="1"/>
</dbReference>
<dbReference type="InterPro" id="IPR013105">
    <property type="entry name" value="TPR_2"/>
</dbReference>
<dbReference type="Pfam" id="PF07719">
    <property type="entry name" value="TPR_2"/>
    <property type="match status" value="1"/>
</dbReference>
<feature type="domain" description="Ubiquitin-like" evidence="6">
    <location>
        <begin position="306"/>
        <end position="388"/>
    </location>
</feature>
<reference evidence="7 8" key="1">
    <citation type="submission" date="2016-04" db="EMBL/GenBank/DDBJ databases">
        <title>Multiple horizontal gene transfer events from other fungi enriched the ability of the initially mycotrophic fungus Trichoderma (Ascomycota) to feed on dead plant biomass.</title>
        <authorList>
            <person name="Atanasova L."/>
            <person name="Chenthamara K."/>
            <person name="Zhang J."/>
            <person name="Grujic M."/>
            <person name="Henrissat B."/>
            <person name="Kuo A."/>
            <person name="Aertz A."/>
            <person name="Salamov A."/>
            <person name="Lipzen A."/>
            <person name="Labutti K."/>
            <person name="Barry K."/>
            <person name="Miao Y."/>
            <person name="Rahimi M.J."/>
            <person name="Shen Q."/>
            <person name="Grigoriev I.V."/>
            <person name="Kubicek C.P."/>
            <person name="Druzhinina I.S."/>
        </authorList>
    </citation>
    <scope>NUCLEOTIDE SEQUENCE [LARGE SCALE GENOMIC DNA]</scope>
    <source>
        <strain evidence="7 8">NJAU 4742</strain>
    </source>
</reference>
<keyword evidence="2" id="KW-0677">Repeat</keyword>
<dbReference type="InterPro" id="IPR054464">
    <property type="entry name" value="ULD_fung"/>
</dbReference>
<dbReference type="PROSITE" id="PS50005">
    <property type="entry name" value="TPR"/>
    <property type="match status" value="1"/>
</dbReference>
<name>A0A1T3CHY1_9HYPO</name>
<feature type="repeat" description="TPR" evidence="5">
    <location>
        <begin position="536"/>
        <end position="569"/>
    </location>
</feature>
<keyword evidence="8" id="KW-1185">Reference proteome</keyword>
<gene>
    <name evidence="7" type="ORF">A0O28_0006440</name>
</gene>
<dbReference type="Pfam" id="PF13181">
    <property type="entry name" value="TPR_8"/>
    <property type="match status" value="1"/>
</dbReference>
<evidence type="ECO:0000256" key="1">
    <source>
        <dbReference type="ARBA" id="ARBA00004123"/>
    </source>
</evidence>
<organism evidence="7 8">
    <name type="scientific">Trichoderma guizhouense</name>
    <dbReference type="NCBI Taxonomy" id="1491466"/>
    <lineage>
        <taxon>Eukaryota</taxon>
        <taxon>Fungi</taxon>
        <taxon>Dikarya</taxon>
        <taxon>Ascomycota</taxon>
        <taxon>Pezizomycotina</taxon>
        <taxon>Sordariomycetes</taxon>
        <taxon>Hypocreomycetidae</taxon>
        <taxon>Hypocreales</taxon>
        <taxon>Hypocreaceae</taxon>
        <taxon>Trichoderma</taxon>
    </lineage>
</organism>
<dbReference type="InterPro" id="IPR051630">
    <property type="entry name" value="Corepressor-Demethylase"/>
</dbReference>
<dbReference type="SMART" id="SM00028">
    <property type="entry name" value="TPR"/>
    <property type="match status" value="3"/>
</dbReference>
<accession>A0A1T3CHY1</accession>
<evidence type="ECO:0000313" key="8">
    <source>
        <dbReference type="Proteomes" id="UP000191004"/>
    </source>
</evidence>
<proteinExistence type="predicted"/>
<dbReference type="Proteomes" id="UP000191004">
    <property type="component" value="Unassembled WGS sequence"/>
</dbReference>
<comment type="caution">
    <text evidence="7">The sequence shown here is derived from an EMBL/GenBank/DDBJ whole genome shotgun (WGS) entry which is preliminary data.</text>
</comment>
<dbReference type="SUPFAM" id="SSF48452">
    <property type="entry name" value="TPR-like"/>
    <property type="match status" value="1"/>
</dbReference>
<evidence type="ECO:0000313" key="7">
    <source>
        <dbReference type="EMBL" id="OPB40565.1"/>
    </source>
</evidence>
<comment type="subcellular location">
    <subcellularLocation>
        <location evidence="1">Nucleus</location>
    </subcellularLocation>
</comment>
<dbReference type="Pfam" id="PF22893">
    <property type="entry name" value="ULD_2"/>
    <property type="match status" value="1"/>
</dbReference>
<dbReference type="EMBL" id="LVVK01000017">
    <property type="protein sequence ID" value="OPB40565.1"/>
    <property type="molecule type" value="Genomic_DNA"/>
</dbReference>
<protein>
    <recommendedName>
        <fullName evidence="6">Ubiquitin-like domain-containing protein</fullName>
    </recommendedName>
</protein>
<keyword evidence="4" id="KW-0539">Nucleus</keyword>
<keyword evidence="3 5" id="KW-0802">TPR repeat</keyword>
<evidence type="ECO:0000256" key="2">
    <source>
        <dbReference type="ARBA" id="ARBA00022737"/>
    </source>
</evidence>
<dbReference type="InterPro" id="IPR019734">
    <property type="entry name" value="TPR_rpt"/>
</dbReference>
<evidence type="ECO:0000256" key="3">
    <source>
        <dbReference type="ARBA" id="ARBA00022803"/>
    </source>
</evidence>
<dbReference type="GO" id="GO:0005634">
    <property type="term" value="C:nucleus"/>
    <property type="evidence" value="ECO:0007669"/>
    <property type="project" value="UniProtKB-SubCell"/>
</dbReference>
<sequence length="698" mass="78826">MPYAYGYAVNDIIAVLGLFERIAIELRNFKNAPAHFQQLGAEIDLLQNAMRHALRLIPQDDAHRETLERVRAIVMHCLTPLQALVIKMRTKESSLGHFRTSKSLSNIGTRIHWSMIAKQDIDEVRITITSETVAINMLLIAQSLAQLRQLTDCVQGIGDAQSTLIKTHSDALIKQTSTILSLVSTMPDTIADLKLTTIMNEEKQSERARMLEHGLTVVTSHVESLSQIGTKVSGTFSLHTASMRRSVKRLLSLMRDIKELFVLLAAYSRDILEAIGQNTRALLNIASQMKRIIRAIEAIPLHLTLDIMRLDDALGESWALPIQACQSWESFYNLLSTVVYTKNRPGANRIDTMQFALTMAKDGTELGELNWERFIKPGIHIQQAMVVTRASASVETCLECSGVNSRTSAKHHDKPCSACGRWVGRHRRIVEPVVRLLGRANTLPDGMSPLGPELPSMKLDEDLQHFRRVQIRERSEPIDDINTAEAILKINSMDPAANTFLALRLIQEAQDSGNLALLETSIRHLEIALSSDNTAVDAWYLLGEISMLQQDYKHAHGYFQQAVYRNPQSPQIWTSVANLFYHINQFRDSLDALIRSIRLNQFIYQSWYNLGVLYDACDKQARDAYESFKRCLELNPHLPDVQARFDILTAFQNGENVPDDYKINDMVQWDIMATVDESENIDGSEIVFNPIIDAKNNE</sequence>
<dbReference type="InterPro" id="IPR011990">
    <property type="entry name" value="TPR-like_helical_dom_sf"/>
</dbReference>
<evidence type="ECO:0000256" key="5">
    <source>
        <dbReference type="PROSITE-ProRule" id="PRU00339"/>
    </source>
</evidence>
<dbReference type="OrthoDB" id="3045089at2759"/>